<proteinExistence type="predicted"/>
<protein>
    <submittedName>
        <fullName evidence="1">Uncharacterized protein</fullName>
    </submittedName>
</protein>
<comment type="caution">
    <text evidence="1">The sequence shown here is derived from an EMBL/GenBank/DDBJ whole genome shotgun (WGS) entry which is preliminary data.</text>
</comment>
<keyword evidence="2" id="KW-1185">Reference proteome</keyword>
<accession>A0AA38LYJ1</accession>
<dbReference type="EMBL" id="JALNTZ010003749">
    <property type="protein sequence ID" value="KAJ3616057.1"/>
    <property type="molecule type" value="Genomic_DNA"/>
</dbReference>
<name>A0AA38LYJ1_9CUCU</name>
<organism evidence="1 2">
    <name type="scientific">Zophobas morio</name>
    <dbReference type="NCBI Taxonomy" id="2755281"/>
    <lineage>
        <taxon>Eukaryota</taxon>
        <taxon>Metazoa</taxon>
        <taxon>Ecdysozoa</taxon>
        <taxon>Arthropoda</taxon>
        <taxon>Hexapoda</taxon>
        <taxon>Insecta</taxon>
        <taxon>Pterygota</taxon>
        <taxon>Neoptera</taxon>
        <taxon>Endopterygota</taxon>
        <taxon>Coleoptera</taxon>
        <taxon>Polyphaga</taxon>
        <taxon>Cucujiformia</taxon>
        <taxon>Tenebrionidae</taxon>
        <taxon>Zophobas</taxon>
    </lineage>
</organism>
<dbReference type="Proteomes" id="UP001168821">
    <property type="component" value="Unassembled WGS sequence"/>
</dbReference>
<dbReference type="AlphaFoldDB" id="A0AA38LYJ1"/>
<sequence>MNELLGEINHIAAQKKYNHLTHFVIRTFKLFHPIRDHDVIKINKNLNISDDEFELRRTEPFKSYAYLEGSEVEEKIVGIVSLPDSILFHRRRIKQPYEGGIKYNLWLRTDSKVIKFLNCYGNRYDPFKEVNCIGPLYTSGYALLLYKYPTFALPLFDEHERLLKNNKYKIDNALNSNHLNETSDNIAAQANDIFNCMWNKIYPYQVNQGDPSYVIYRIYGNDLPPLQKVGQLAQNLKYTLENENKNLIGLTKRWVLNRIIDKDLEEKMLNMLQEHGYTEENGSVLVFRFDNITFKSLLSVPGSTKNLYQLNGCNPKYLEKAKKNIKILVNYAQHLNEVRNILLKHARNLVTEEPNILADTSQRMFDWILIFDGNQFITNEGWQEINSFTKYRKYRNTKVFQVPMCRIKQPQEVKWLNENSTLDNLLEQDICIMQEPQLMFRYDACMTFNLENEYGKKSKLQLLNSLGCDEPSSSSAIYCGTAGYSLRLFPFPDIESPGDAVNVITSHSKRYRLRKTAIEAFALKLWELFIALYHDKNCYNTTS</sequence>
<reference evidence="1" key="1">
    <citation type="journal article" date="2023" name="G3 (Bethesda)">
        <title>Whole genome assemblies of Zophobas morio and Tenebrio molitor.</title>
        <authorList>
            <person name="Kaur S."/>
            <person name="Stinson S.A."/>
            <person name="diCenzo G.C."/>
        </authorList>
    </citation>
    <scope>NUCLEOTIDE SEQUENCE</scope>
    <source>
        <strain evidence="1">QUZm001</strain>
    </source>
</reference>
<gene>
    <name evidence="1" type="ORF">Zmor_012088</name>
</gene>
<evidence type="ECO:0000313" key="1">
    <source>
        <dbReference type="EMBL" id="KAJ3616057.1"/>
    </source>
</evidence>
<evidence type="ECO:0000313" key="2">
    <source>
        <dbReference type="Proteomes" id="UP001168821"/>
    </source>
</evidence>